<keyword evidence="1" id="KW-0813">Transport</keyword>
<keyword evidence="3" id="KW-0479">Metal-binding</keyword>
<keyword evidence="2" id="KW-0004">4Fe-4S</keyword>
<gene>
    <name evidence="8" type="ORF">SAMN05660235_01212</name>
</gene>
<dbReference type="GO" id="GO:0046872">
    <property type="term" value="F:metal ion binding"/>
    <property type="evidence" value="ECO:0007669"/>
    <property type="project" value="UniProtKB-KW"/>
</dbReference>
<dbReference type="STRING" id="1123285.SAMN05660235_01212"/>
<dbReference type="SUPFAM" id="SSF46548">
    <property type="entry name" value="alpha-helical ferredoxin"/>
    <property type="match status" value="1"/>
</dbReference>
<evidence type="ECO:0000256" key="3">
    <source>
        <dbReference type="ARBA" id="ARBA00022723"/>
    </source>
</evidence>
<dbReference type="PROSITE" id="PS00198">
    <property type="entry name" value="4FE4S_FER_1"/>
    <property type="match status" value="2"/>
</dbReference>
<sequence length="534" mass="60153">MKQRVRIKDLAKPADILSPLDVSELQPVPGYEEKPFKPVKPDWMEKYDFSLDGFSALGLPKPQSKEEEDALVNKFLRGLEKLFKKENNWTFLMPALLSTEYCVRCNTCNEACPVYTCSGRQDIYRPNYRSEVLRKIYRKYFTTSGRLLSSFVGADIDLNWRVIYRLAELSYRCSICRRCASTCPIGVDNGLLTRELRKLFSQELGIAPEAVHKNGTMRHLQTGSSTGMTPAAFLDTIEFIEDDIEEKIGRRIKIPVDKKGADILLIHNAGEYVAWPENPAAFAILFEAAGLSWTLSSEVMGYEGVNYGTWYDDVQYSRIAVAQVQAAKKLGVKKIVVGECGHATKALVEIADRVCIGDLAIPRESCLPLLEQIVTSGVIKFDPARNNFPVTLHDPCNIVRLMGIVNPQRNIIKRIVAPGQFREMPHAGTQNYCCGGGSGFAIMNSYNFPEWRNNVIGRAKALQVLEAFKDCLDPSIPKYYCAPCSNCKGSARDILQEHYEFKEKYNIIYGGLVELMVNAMVDLPAPFIKWEDEF</sequence>
<evidence type="ECO:0000256" key="5">
    <source>
        <dbReference type="ARBA" id="ARBA00023004"/>
    </source>
</evidence>
<keyword evidence="4" id="KW-0249">Electron transport</keyword>
<evidence type="ECO:0000313" key="8">
    <source>
        <dbReference type="EMBL" id="SDF32805.1"/>
    </source>
</evidence>
<dbReference type="InterPro" id="IPR017896">
    <property type="entry name" value="4Fe4S_Fe-S-bd"/>
</dbReference>
<dbReference type="Gene3D" id="1.10.1060.10">
    <property type="entry name" value="Alpha-helical ferredoxin"/>
    <property type="match status" value="1"/>
</dbReference>
<dbReference type="AlphaFoldDB" id="A0A1G7K6C6"/>
<accession>A0A1G7K6C6</accession>
<protein>
    <submittedName>
        <fullName evidence="8">Fe-S oxidoreductase</fullName>
    </submittedName>
</protein>
<dbReference type="InterPro" id="IPR009051">
    <property type="entry name" value="Helical_ferredxn"/>
</dbReference>
<evidence type="ECO:0000256" key="6">
    <source>
        <dbReference type="ARBA" id="ARBA00023014"/>
    </source>
</evidence>
<keyword evidence="9" id="KW-1185">Reference proteome</keyword>
<dbReference type="GO" id="GO:0016491">
    <property type="term" value="F:oxidoreductase activity"/>
    <property type="evidence" value="ECO:0007669"/>
    <property type="project" value="UniProtKB-ARBA"/>
</dbReference>
<name>A0A1G7K6C6_9FIRM</name>
<proteinExistence type="predicted"/>
<dbReference type="GO" id="GO:0051539">
    <property type="term" value="F:4 iron, 4 sulfur cluster binding"/>
    <property type="evidence" value="ECO:0007669"/>
    <property type="project" value="UniProtKB-KW"/>
</dbReference>
<keyword evidence="6" id="KW-0411">Iron-sulfur</keyword>
<dbReference type="OrthoDB" id="5241828at2"/>
<keyword evidence="5" id="KW-0408">Iron</keyword>
<dbReference type="Proteomes" id="UP000243333">
    <property type="component" value="Unassembled WGS sequence"/>
</dbReference>
<reference evidence="9" key="1">
    <citation type="submission" date="2016-10" db="EMBL/GenBank/DDBJ databases">
        <authorList>
            <person name="Varghese N."/>
            <person name="Submissions S."/>
        </authorList>
    </citation>
    <scope>NUCLEOTIDE SEQUENCE [LARGE SCALE GENOMIC DNA]</scope>
    <source>
        <strain evidence="9">DSM 23256</strain>
    </source>
</reference>
<evidence type="ECO:0000256" key="1">
    <source>
        <dbReference type="ARBA" id="ARBA00022448"/>
    </source>
</evidence>
<dbReference type="EMBL" id="FNBU01000007">
    <property type="protein sequence ID" value="SDF32805.1"/>
    <property type="molecule type" value="Genomic_DNA"/>
</dbReference>
<dbReference type="Pfam" id="PF02754">
    <property type="entry name" value="CCG"/>
    <property type="match status" value="1"/>
</dbReference>
<evidence type="ECO:0000256" key="2">
    <source>
        <dbReference type="ARBA" id="ARBA00022485"/>
    </source>
</evidence>
<dbReference type="PANTHER" id="PTHR43551:SF1">
    <property type="entry name" value="HETERODISULFIDE REDUCTASE"/>
    <property type="match status" value="1"/>
</dbReference>
<feature type="domain" description="4Fe-4S ferredoxin-type" evidence="7">
    <location>
        <begin position="93"/>
        <end position="122"/>
    </location>
</feature>
<evidence type="ECO:0000259" key="7">
    <source>
        <dbReference type="PROSITE" id="PS51379"/>
    </source>
</evidence>
<organism evidence="8 9">
    <name type="scientific">Sporolituus thermophilus DSM 23256</name>
    <dbReference type="NCBI Taxonomy" id="1123285"/>
    <lineage>
        <taxon>Bacteria</taxon>
        <taxon>Bacillati</taxon>
        <taxon>Bacillota</taxon>
        <taxon>Negativicutes</taxon>
        <taxon>Selenomonadales</taxon>
        <taxon>Sporomusaceae</taxon>
        <taxon>Sporolituus</taxon>
    </lineage>
</organism>
<dbReference type="PROSITE" id="PS51379">
    <property type="entry name" value="4FE4S_FER_2"/>
    <property type="match status" value="1"/>
</dbReference>
<dbReference type="Pfam" id="PF13183">
    <property type="entry name" value="Fer4_8"/>
    <property type="match status" value="1"/>
</dbReference>
<dbReference type="PANTHER" id="PTHR43551">
    <property type="entry name" value="FUMARATE REDUCTASE IRON-SULFUR SUBUNIT"/>
    <property type="match status" value="1"/>
</dbReference>
<dbReference type="InterPro" id="IPR017900">
    <property type="entry name" value="4Fe4S_Fe_S_CS"/>
</dbReference>
<dbReference type="RefSeq" id="WP_093689063.1">
    <property type="nucleotide sequence ID" value="NZ_FNBU01000007.1"/>
</dbReference>
<dbReference type="InterPro" id="IPR004017">
    <property type="entry name" value="Cys_rich_dom"/>
</dbReference>
<evidence type="ECO:0000256" key="4">
    <source>
        <dbReference type="ARBA" id="ARBA00022982"/>
    </source>
</evidence>
<evidence type="ECO:0000313" key="9">
    <source>
        <dbReference type="Proteomes" id="UP000243333"/>
    </source>
</evidence>